<gene>
    <name evidence="17" type="ORF">QQ008_13520</name>
</gene>
<evidence type="ECO:0000256" key="8">
    <source>
        <dbReference type="ARBA" id="ARBA00022741"/>
    </source>
</evidence>
<dbReference type="InterPro" id="IPR036890">
    <property type="entry name" value="HATPase_C_sf"/>
</dbReference>
<reference evidence="17" key="1">
    <citation type="submission" date="2023-06" db="EMBL/GenBank/DDBJ databases">
        <title>Genomic of Parafulvivirga corallium.</title>
        <authorList>
            <person name="Wang G."/>
        </authorList>
    </citation>
    <scope>NUCLEOTIDE SEQUENCE</scope>
    <source>
        <strain evidence="17">BMA10</strain>
    </source>
</reference>
<dbReference type="PROSITE" id="PS50109">
    <property type="entry name" value="HIS_KIN"/>
    <property type="match status" value="1"/>
</dbReference>
<dbReference type="InterPro" id="IPR003661">
    <property type="entry name" value="HisK_dim/P_dom"/>
</dbReference>
<feature type="transmembrane region" description="Helical" evidence="14">
    <location>
        <begin position="153"/>
        <end position="173"/>
    </location>
</feature>
<dbReference type="EMBL" id="JAUJEA010000004">
    <property type="protein sequence ID" value="MDN5202400.1"/>
    <property type="molecule type" value="Genomic_DNA"/>
</dbReference>
<dbReference type="Pfam" id="PF00672">
    <property type="entry name" value="HAMP"/>
    <property type="match status" value="1"/>
</dbReference>
<dbReference type="Pfam" id="PF02518">
    <property type="entry name" value="HATPase_c"/>
    <property type="match status" value="1"/>
</dbReference>
<dbReference type="InterPro" id="IPR003594">
    <property type="entry name" value="HATPase_dom"/>
</dbReference>
<evidence type="ECO:0000256" key="2">
    <source>
        <dbReference type="ARBA" id="ARBA00004651"/>
    </source>
</evidence>
<evidence type="ECO:0000256" key="12">
    <source>
        <dbReference type="ARBA" id="ARBA00023012"/>
    </source>
</evidence>
<sequence length="450" mass="50672">MTISTRLSLTSSIIASTIFVAFAVTIYLFSSNYRKKDFQERLKERVLVTEKIFLEKESFSPTELEKITNQFLQTLPEETEEVLEIQKGMIPEFQYNYPQEVRNKLVTNETLNFQDGEVQGRSRIFQVKGKNYLVIVTAMDKVGLENLSFLKNITITLALIGIPLIFIGSFIITKRALLPISKKIDKANTISASNLHQRLSVYNPNDEIGKMAIAFNKVLNRLEASFEAQKSFIRNASHEIKNPLTAIMGEAEIAGSKSRTIEEYKESLNTILLEAETLNATVNNLLQLSKVEADEENIRHETVEFDEFLHKIKESFDFFNQENQVSVRVDNGTEKGTYSIAGNKSLLKTAIINLLDNACKFSNNDVVDVALTHNQNQLLLTIKDKGIGILHEDLKKIITPFFRGNNAMKIKGSGIGLALSSKIISLHKGVLEVQSQLEIGTEVQVRLPLI</sequence>
<protein>
    <recommendedName>
        <fullName evidence="3">histidine kinase</fullName>
        <ecNumber evidence="3">2.7.13.3</ecNumber>
    </recommendedName>
</protein>
<evidence type="ECO:0000313" key="17">
    <source>
        <dbReference type="EMBL" id="MDN5202400.1"/>
    </source>
</evidence>
<evidence type="ECO:0000256" key="9">
    <source>
        <dbReference type="ARBA" id="ARBA00022777"/>
    </source>
</evidence>
<evidence type="ECO:0000259" key="16">
    <source>
        <dbReference type="PROSITE" id="PS50885"/>
    </source>
</evidence>
<evidence type="ECO:0000256" key="10">
    <source>
        <dbReference type="ARBA" id="ARBA00022840"/>
    </source>
</evidence>
<dbReference type="InterPro" id="IPR005467">
    <property type="entry name" value="His_kinase_dom"/>
</dbReference>
<dbReference type="InterPro" id="IPR004358">
    <property type="entry name" value="Sig_transdc_His_kin-like_C"/>
</dbReference>
<name>A0ABT8KNW2_9BACT</name>
<evidence type="ECO:0000256" key="13">
    <source>
        <dbReference type="ARBA" id="ARBA00023136"/>
    </source>
</evidence>
<evidence type="ECO:0000256" key="4">
    <source>
        <dbReference type="ARBA" id="ARBA00022475"/>
    </source>
</evidence>
<feature type="transmembrane region" description="Helical" evidence="14">
    <location>
        <begin position="7"/>
        <end position="29"/>
    </location>
</feature>
<dbReference type="SUPFAM" id="SSF55874">
    <property type="entry name" value="ATPase domain of HSP90 chaperone/DNA topoisomerase II/histidine kinase"/>
    <property type="match status" value="1"/>
</dbReference>
<comment type="catalytic activity">
    <reaction evidence="1">
        <text>ATP + protein L-histidine = ADP + protein N-phospho-L-histidine.</text>
        <dbReference type="EC" id="2.7.13.3"/>
    </reaction>
</comment>
<dbReference type="RefSeq" id="WP_346752424.1">
    <property type="nucleotide sequence ID" value="NZ_JAUJEA010000004.1"/>
</dbReference>
<dbReference type="PRINTS" id="PR00344">
    <property type="entry name" value="BCTRLSENSOR"/>
</dbReference>
<keyword evidence="11 14" id="KW-1133">Transmembrane helix</keyword>
<dbReference type="PROSITE" id="PS50885">
    <property type="entry name" value="HAMP"/>
    <property type="match status" value="1"/>
</dbReference>
<evidence type="ECO:0000256" key="3">
    <source>
        <dbReference type="ARBA" id="ARBA00012438"/>
    </source>
</evidence>
<dbReference type="Pfam" id="PF00512">
    <property type="entry name" value="HisKA"/>
    <property type="match status" value="1"/>
</dbReference>
<dbReference type="InterPro" id="IPR050398">
    <property type="entry name" value="HssS/ArlS-like"/>
</dbReference>
<keyword evidence="8" id="KW-0547">Nucleotide-binding</keyword>
<dbReference type="PANTHER" id="PTHR45528:SF1">
    <property type="entry name" value="SENSOR HISTIDINE KINASE CPXA"/>
    <property type="match status" value="1"/>
</dbReference>
<evidence type="ECO:0000313" key="18">
    <source>
        <dbReference type="Proteomes" id="UP001172082"/>
    </source>
</evidence>
<dbReference type="Gene3D" id="3.30.565.10">
    <property type="entry name" value="Histidine kinase-like ATPase, C-terminal domain"/>
    <property type="match status" value="1"/>
</dbReference>
<comment type="subcellular location">
    <subcellularLocation>
        <location evidence="2">Cell membrane</location>
        <topology evidence="2">Multi-pass membrane protein</topology>
    </subcellularLocation>
</comment>
<keyword evidence="4" id="KW-1003">Cell membrane</keyword>
<dbReference type="Proteomes" id="UP001172082">
    <property type="component" value="Unassembled WGS sequence"/>
</dbReference>
<evidence type="ECO:0000259" key="15">
    <source>
        <dbReference type="PROSITE" id="PS50109"/>
    </source>
</evidence>
<evidence type="ECO:0000256" key="7">
    <source>
        <dbReference type="ARBA" id="ARBA00022692"/>
    </source>
</evidence>
<dbReference type="SMART" id="SM00304">
    <property type="entry name" value="HAMP"/>
    <property type="match status" value="1"/>
</dbReference>
<keyword evidence="18" id="KW-1185">Reference proteome</keyword>
<dbReference type="SUPFAM" id="SSF47384">
    <property type="entry name" value="Homodimeric domain of signal transducing histidine kinase"/>
    <property type="match status" value="1"/>
</dbReference>
<keyword evidence="13 14" id="KW-0472">Membrane</keyword>
<keyword evidence="12" id="KW-0902">Two-component regulatory system</keyword>
<evidence type="ECO:0000256" key="11">
    <source>
        <dbReference type="ARBA" id="ARBA00022989"/>
    </source>
</evidence>
<evidence type="ECO:0000256" key="6">
    <source>
        <dbReference type="ARBA" id="ARBA00022679"/>
    </source>
</evidence>
<evidence type="ECO:0000256" key="1">
    <source>
        <dbReference type="ARBA" id="ARBA00000085"/>
    </source>
</evidence>
<keyword evidence="10" id="KW-0067">ATP-binding</keyword>
<dbReference type="SMART" id="SM00387">
    <property type="entry name" value="HATPase_c"/>
    <property type="match status" value="1"/>
</dbReference>
<keyword evidence="5" id="KW-0597">Phosphoprotein</keyword>
<organism evidence="17 18">
    <name type="scientific">Splendidivirga corallicola</name>
    <dbReference type="NCBI Taxonomy" id="3051826"/>
    <lineage>
        <taxon>Bacteria</taxon>
        <taxon>Pseudomonadati</taxon>
        <taxon>Bacteroidota</taxon>
        <taxon>Cytophagia</taxon>
        <taxon>Cytophagales</taxon>
        <taxon>Splendidivirgaceae</taxon>
        <taxon>Splendidivirga</taxon>
    </lineage>
</organism>
<dbReference type="InterPro" id="IPR003660">
    <property type="entry name" value="HAMP_dom"/>
</dbReference>
<dbReference type="GO" id="GO:0016301">
    <property type="term" value="F:kinase activity"/>
    <property type="evidence" value="ECO:0007669"/>
    <property type="project" value="UniProtKB-KW"/>
</dbReference>
<dbReference type="Gene3D" id="1.10.287.130">
    <property type="match status" value="1"/>
</dbReference>
<evidence type="ECO:0000256" key="14">
    <source>
        <dbReference type="SAM" id="Phobius"/>
    </source>
</evidence>
<feature type="domain" description="HAMP" evidence="16">
    <location>
        <begin position="174"/>
        <end position="227"/>
    </location>
</feature>
<evidence type="ECO:0000256" key="5">
    <source>
        <dbReference type="ARBA" id="ARBA00022553"/>
    </source>
</evidence>
<dbReference type="CDD" id="cd00082">
    <property type="entry name" value="HisKA"/>
    <property type="match status" value="1"/>
</dbReference>
<dbReference type="Gene3D" id="6.10.340.10">
    <property type="match status" value="1"/>
</dbReference>
<dbReference type="SUPFAM" id="SSF158472">
    <property type="entry name" value="HAMP domain-like"/>
    <property type="match status" value="1"/>
</dbReference>
<keyword evidence="9 17" id="KW-0418">Kinase</keyword>
<dbReference type="CDD" id="cd06225">
    <property type="entry name" value="HAMP"/>
    <property type="match status" value="1"/>
</dbReference>
<keyword evidence="6" id="KW-0808">Transferase</keyword>
<accession>A0ABT8KNW2</accession>
<feature type="domain" description="Histidine kinase" evidence="15">
    <location>
        <begin position="235"/>
        <end position="450"/>
    </location>
</feature>
<dbReference type="InterPro" id="IPR036097">
    <property type="entry name" value="HisK_dim/P_sf"/>
</dbReference>
<keyword evidence="7 14" id="KW-0812">Transmembrane</keyword>
<dbReference type="PANTHER" id="PTHR45528">
    <property type="entry name" value="SENSOR HISTIDINE KINASE CPXA"/>
    <property type="match status" value="1"/>
</dbReference>
<comment type="caution">
    <text evidence="17">The sequence shown here is derived from an EMBL/GenBank/DDBJ whole genome shotgun (WGS) entry which is preliminary data.</text>
</comment>
<proteinExistence type="predicted"/>
<dbReference type="SMART" id="SM00388">
    <property type="entry name" value="HisKA"/>
    <property type="match status" value="1"/>
</dbReference>
<dbReference type="EC" id="2.7.13.3" evidence="3"/>